<dbReference type="SMR" id="G2QMC6"/>
<feature type="signal peptide" evidence="1">
    <location>
        <begin position="1"/>
        <end position="35"/>
    </location>
</feature>
<dbReference type="Pfam" id="PF16010">
    <property type="entry name" value="CDH-cyt"/>
    <property type="match status" value="1"/>
</dbReference>
<name>G2QMC6_THET4</name>
<dbReference type="Proteomes" id="UP000007322">
    <property type="component" value="Chromosome 6"/>
</dbReference>
<dbReference type="VEuPathDB" id="FungiDB:MYCTH_90517"/>
<feature type="chain" id="PRO_5003435757" evidence="1">
    <location>
        <begin position="36"/>
        <end position="230"/>
    </location>
</feature>
<proteinExistence type="predicted"/>
<sequence>MLRTLFFGLFLALLRTGNQKLTICCLLFSVRAVFAANEVVQDPDTGLVFTSNYQLYKINQGITFRVAIPGDAQINTAFDAVIQLVVPSDVGWVGLSWGGSMPNNPLVVAWQNAGSVVLSPRWATGHVMPTESTNAGTYRLFQTGTKSNGTHWQFTALCQGCTSWTTSSGGSRYLTPTGGNRLAFAYSPGRPSSPGTSSSSIPIHDVHGYWNHDFAAARNPNFHELVQRLV</sequence>
<dbReference type="SUPFAM" id="SSF49344">
    <property type="entry name" value="CBD9-like"/>
    <property type="match status" value="1"/>
</dbReference>
<dbReference type="AlphaFoldDB" id="G2QMC6"/>
<dbReference type="SMART" id="SM00664">
    <property type="entry name" value="DoH"/>
    <property type="match status" value="1"/>
</dbReference>
<dbReference type="eggNOG" id="ENOG502SQ2W">
    <property type="taxonomic scope" value="Eukaryota"/>
</dbReference>
<dbReference type="InterPro" id="IPR015920">
    <property type="entry name" value="Cellobiose_DH-like_cyt"/>
</dbReference>
<dbReference type="PANTHER" id="PTHR47797:SF5">
    <property type="entry name" value="CELLOBIOSE DEHYDROGENASE CYTOCHROME DOMAIN-CONTAINING PROTEIN"/>
    <property type="match status" value="1"/>
</dbReference>
<dbReference type="CDD" id="cd09630">
    <property type="entry name" value="CDH_like_cytochrome"/>
    <property type="match status" value="1"/>
</dbReference>
<organism evidence="3 4">
    <name type="scientific">Thermothelomyces thermophilus (strain ATCC 42464 / BCRC 31852 / DSM 1799)</name>
    <name type="common">Sporotrichum thermophile</name>
    <dbReference type="NCBI Taxonomy" id="573729"/>
    <lineage>
        <taxon>Eukaryota</taxon>
        <taxon>Fungi</taxon>
        <taxon>Dikarya</taxon>
        <taxon>Ascomycota</taxon>
        <taxon>Pezizomycotina</taxon>
        <taxon>Sordariomycetes</taxon>
        <taxon>Sordariomycetidae</taxon>
        <taxon>Sordariales</taxon>
        <taxon>Chaetomiaceae</taxon>
        <taxon>Thermothelomyces</taxon>
    </lineage>
</organism>
<keyword evidence="4" id="KW-1185">Reference proteome</keyword>
<protein>
    <submittedName>
        <fullName evidence="3">Cellobiose dehydrogenase-like protein</fullName>
    </submittedName>
</protein>
<gene>
    <name evidence="3" type="ORF">MYCTH_90517</name>
</gene>
<dbReference type="KEGG" id="mtm:MYCTH_90517"/>
<dbReference type="OrthoDB" id="413885at2759"/>
<dbReference type="GeneID" id="11514644"/>
<evidence type="ECO:0000259" key="2">
    <source>
        <dbReference type="SMART" id="SM00664"/>
    </source>
</evidence>
<evidence type="ECO:0000313" key="4">
    <source>
        <dbReference type="Proteomes" id="UP000007322"/>
    </source>
</evidence>
<dbReference type="InterPro" id="IPR005018">
    <property type="entry name" value="DOMON_domain"/>
</dbReference>
<dbReference type="HOGENOM" id="CLU_081649_1_0_1"/>
<dbReference type="RefSeq" id="XP_003666351.1">
    <property type="nucleotide sequence ID" value="XM_003666303.1"/>
</dbReference>
<dbReference type="OMA" id="IYRIAQP"/>
<feature type="domain" description="DOMON" evidence="2">
    <location>
        <begin position="92"/>
        <end position="187"/>
    </location>
</feature>
<accession>G2QMC6</accession>
<evidence type="ECO:0000313" key="3">
    <source>
        <dbReference type="EMBL" id="AEO61106.1"/>
    </source>
</evidence>
<dbReference type="EMBL" id="CP003007">
    <property type="protein sequence ID" value="AEO61106.1"/>
    <property type="molecule type" value="Genomic_DNA"/>
</dbReference>
<keyword evidence="1" id="KW-0732">Signal</keyword>
<dbReference type="InParanoid" id="G2QMC6"/>
<dbReference type="PANTHER" id="PTHR47797">
    <property type="entry name" value="DEHYDROGENASE, PUTATIVE (AFU_ORTHOLOGUE AFUA_8G05805)-RELATED"/>
    <property type="match status" value="1"/>
</dbReference>
<evidence type="ECO:0000256" key="1">
    <source>
        <dbReference type="SAM" id="SignalP"/>
    </source>
</evidence>
<dbReference type="Gene3D" id="2.60.40.1210">
    <property type="entry name" value="Cellobiose dehydrogenase, cytochrome domain"/>
    <property type="match status" value="1"/>
</dbReference>
<reference evidence="3 4" key="1">
    <citation type="journal article" date="2011" name="Nat. Biotechnol.">
        <title>Comparative genomic analysis of the thermophilic biomass-degrading fungi Myceliophthora thermophila and Thielavia terrestris.</title>
        <authorList>
            <person name="Berka R.M."/>
            <person name="Grigoriev I.V."/>
            <person name="Otillar R."/>
            <person name="Salamov A."/>
            <person name="Grimwood J."/>
            <person name="Reid I."/>
            <person name="Ishmael N."/>
            <person name="John T."/>
            <person name="Darmond C."/>
            <person name="Moisan M.-C."/>
            <person name="Henrissat B."/>
            <person name="Coutinho P.M."/>
            <person name="Lombard V."/>
            <person name="Natvig D.O."/>
            <person name="Lindquist E."/>
            <person name="Schmutz J."/>
            <person name="Lucas S."/>
            <person name="Harris P."/>
            <person name="Powlowski J."/>
            <person name="Bellemare A."/>
            <person name="Taylor D."/>
            <person name="Butler G."/>
            <person name="de Vries R.P."/>
            <person name="Allijn I.E."/>
            <person name="van den Brink J."/>
            <person name="Ushinsky S."/>
            <person name="Storms R."/>
            <person name="Powell A.J."/>
            <person name="Paulsen I.T."/>
            <person name="Elbourne L.D.H."/>
            <person name="Baker S.E."/>
            <person name="Magnuson J."/>
            <person name="LaBoissiere S."/>
            <person name="Clutterbuck A.J."/>
            <person name="Martinez D."/>
            <person name="Wogulis M."/>
            <person name="de Leon A.L."/>
            <person name="Rey M.W."/>
            <person name="Tsang A."/>
        </authorList>
    </citation>
    <scope>NUCLEOTIDE SEQUENCE [LARGE SCALE GENOMIC DNA]</scope>
    <source>
        <strain evidence="4">ATCC 42464 / BCRC 31852 / DSM 1799</strain>
    </source>
</reference>